<dbReference type="EMBL" id="QGDD01000001">
    <property type="protein sequence ID" value="PWN04857.1"/>
    <property type="molecule type" value="Genomic_DNA"/>
</dbReference>
<evidence type="ECO:0000256" key="1">
    <source>
        <dbReference type="ARBA" id="ARBA00022679"/>
    </source>
</evidence>
<name>A0A316TJV8_9ACTN</name>
<dbReference type="Pfam" id="PF01128">
    <property type="entry name" value="IspD"/>
    <property type="match status" value="1"/>
</dbReference>
<protein>
    <submittedName>
        <fullName evidence="3">4-diphosphocytidyl-2C-methyl-D-erythritol kinase</fullName>
    </submittedName>
</protein>
<keyword evidence="2" id="KW-0548">Nucleotidyltransferase</keyword>
<dbReference type="Gene3D" id="3.90.550.10">
    <property type="entry name" value="Spore Coat Polysaccharide Biosynthesis Protein SpsA, Chain A"/>
    <property type="match status" value="1"/>
</dbReference>
<dbReference type="PANTHER" id="PTHR32125">
    <property type="entry name" value="2-C-METHYL-D-ERYTHRITOL 4-PHOSPHATE CYTIDYLYLTRANSFERASE, CHLOROPLASTIC"/>
    <property type="match status" value="1"/>
</dbReference>
<dbReference type="GO" id="GO:0050518">
    <property type="term" value="F:2-C-methyl-D-erythritol 4-phosphate cytidylyltransferase activity"/>
    <property type="evidence" value="ECO:0007669"/>
    <property type="project" value="TreeGrafter"/>
</dbReference>
<organism evidence="3 4">
    <name type="scientific">Nocardioides silvaticus</name>
    <dbReference type="NCBI Taxonomy" id="2201891"/>
    <lineage>
        <taxon>Bacteria</taxon>
        <taxon>Bacillati</taxon>
        <taxon>Actinomycetota</taxon>
        <taxon>Actinomycetes</taxon>
        <taxon>Propionibacteriales</taxon>
        <taxon>Nocardioidaceae</taxon>
        <taxon>Nocardioides</taxon>
    </lineage>
</organism>
<dbReference type="Proteomes" id="UP000245507">
    <property type="component" value="Unassembled WGS sequence"/>
</dbReference>
<keyword evidence="3" id="KW-0418">Kinase</keyword>
<reference evidence="3 4" key="1">
    <citation type="submission" date="2018-05" db="EMBL/GenBank/DDBJ databases">
        <title>Nocardioides silvaticus genome.</title>
        <authorList>
            <person name="Li C."/>
            <person name="Wang G."/>
        </authorList>
    </citation>
    <scope>NUCLEOTIDE SEQUENCE [LARGE SCALE GENOMIC DNA]</scope>
    <source>
        <strain evidence="3 4">CCTCC AB 2018079</strain>
    </source>
</reference>
<dbReference type="SUPFAM" id="SSF53448">
    <property type="entry name" value="Nucleotide-diphospho-sugar transferases"/>
    <property type="match status" value="1"/>
</dbReference>
<evidence type="ECO:0000313" key="4">
    <source>
        <dbReference type="Proteomes" id="UP000245507"/>
    </source>
</evidence>
<dbReference type="PANTHER" id="PTHR32125:SF4">
    <property type="entry name" value="2-C-METHYL-D-ERYTHRITOL 4-PHOSPHATE CYTIDYLYLTRANSFERASE, CHLOROPLASTIC"/>
    <property type="match status" value="1"/>
</dbReference>
<comment type="caution">
    <text evidence="3">The sequence shown here is derived from an EMBL/GenBank/DDBJ whole genome shotgun (WGS) entry which is preliminary data.</text>
</comment>
<dbReference type="InterPro" id="IPR034683">
    <property type="entry name" value="IspD/TarI"/>
</dbReference>
<dbReference type="PROSITE" id="PS01295">
    <property type="entry name" value="ISPD"/>
    <property type="match status" value="1"/>
</dbReference>
<proteinExistence type="predicted"/>
<keyword evidence="4" id="KW-1185">Reference proteome</keyword>
<dbReference type="InterPro" id="IPR018294">
    <property type="entry name" value="ISPD_synthase_CS"/>
</dbReference>
<dbReference type="CDD" id="cd02516">
    <property type="entry name" value="CDP-ME_synthetase"/>
    <property type="match status" value="1"/>
</dbReference>
<dbReference type="InterPro" id="IPR050088">
    <property type="entry name" value="IspD/TarI_cytidylyltransf_bact"/>
</dbReference>
<evidence type="ECO:0000313" key="3">
    <source>
        <dbReference type="EMBL" id="PWN04857.1"/>
    </source>
</evidence>
<dbReference type="GO" id="GO:0016301">
    <property type="term" value="F:kinase activity"/>
    <property type="evidence" value="ECO:0007669"/>
    <property type="project" value="UniProtKB-KW"/>
</dbReference>
<evidence type="ECO:0000256" key="2">
    <source>
        <dbReference type="ARBA" id="ARBA00022695"/>
    </source>
</evidence>
<gene>
    <name evidence="3" type="ORF">DJ010_04440</name>
</gene>
<dbReference type="GO" id="GO:0008299">
    <property type="term" value="P:isoprenoid biosynthetic process"/>
    <property type="evidence" value="ECO:0007669"/>
    <property type="project" value="InterPro"/>
</dbReference>
<keyword evidence="1" id="KW-0808">Transferase</keyword>
<sequence length="229" mass="23420">MSAAVVILAAGSGSRVGADVNKVLLDLDGRPVVTHAVLTALGVDGVDPVVLVCRPGEEDAVAAAVVPHLADRDLLLVPGGATRHASEQAALDVLAPRIESGEVDVVVIHDGARALAPAGLFERVVAVAREAGGAVPTVELPGLLPLDPASAAPEGHLVGVQTPQAFQARPLLEAYRAARRDGFDGTDTAACLERYRPDVALVAVPTGPANLKITYPEDLVSASRLNAGR</sequence>
<dbReference type="OrthoDB" id="9802561at2"/>
<dbReference type="InterPro" id="IPR029044">
    <property type="entry name" value="Nucleotide-diphossugar_trans"/>
</dbReference>
<dbReference type="RefSeq" id="WP_109692362.1">
    <property type="nucleotide sequence ID" value="NZ_QGDD01000001.1"/>
</dbReference>
<accession>A0A316TJV8</accession>
<dbReference type="AlphaFoldDB" id="A0A316TJV8"/>